<dbReference type="CTD" id="23592"/>
<dbReference type="InterPro" id="IPR041885">
    <property type="entry name" value="MAN1_winged_helix_dom"/>
</dbReference>
<dbReference type="InterPro" id="IPR003887">
    <property type="entry name" value="LEM_dom"/>
</dbReference>
<dbReference type="GO" id="GO:0030514">
    <property type="term" value="P:negative regulation of BMP signaling pathway"/>
    <property type="evidence" value="ECO:0000318"/>
    <property type="project" value="GO_Central"/>
</dbReference>
<dbReference type="PROSITE" id="PS50954">
    <property type="entry name" value="LEM"/>
    <property type="match status" value="1"/>
</dbReference>
<evidence type="ECO:0000256" key="14">
    <source>
        <dbReference type="SAM" id="Phobius"/>
    </source>
</evidence>
<feature type="compositionally biased region" description="Polar residues" evidence="13">
    <location>
        <begin position="400"/>
        <end position="412"/>
    </location>
</feature>
<dbReference type="GO" id="GO:0005819">
    <property type="term" value="C:spindle"/>
    <property type="evidence" value="ECO:0007669"/>
    <property type="project" value="UniProtKB-SubCell"/>
</dbReference>
<dbReference type="GO" id="GO:0031490">
    <property type="term" value="F:chromatin DNA binding"/>
    <property type="evidence" value="ECO:0000318"/>
    <property type="project" value="GO_Central"/>
</dbReference>
<evidence type="ECO:0000256" key="6">
    <source>
        <dbReference type="ARBA" id="ARBA00022989"/>
    </source>
</evidence>
<dbReference type="SUPFAM" id="SSF63451">
    <property type="entry name" value="LEM domain"/>
    <property type="match status" value="1"/>
</dbReference>
<evidence type="ECO:0000256" key="9">
    <source>
        <dbReference type="ARBA" id="ARBA00023212"/>
    </source>
</evidence>
<feature type="domain" description="LEM" evidence="15">
    <location>
        <begin position="2"/>
        <end position="46"/>
    </location>
</feature>
<dbReference type="InterPro" id="IPR034394">
    <property type="entry name" value="Man1_RRM"/>
</dbReference>
<dbReference type="InterPro" id="IPR011015">
    <property type="entry name" value="LEM/LEM-like_dom_sf"/>
</dbReference>
<dbReference type="RefSeq" id="XP_011673824.2">
    <property type="nucleotide sequence ID" value="XM_011675522.2"/>
</dbReference>
<evidence type="ECO:0000256" key="10">
    <source>
        <dbReference type="ARBA" id="ARBA00023242"/>
    </source>
</evidence>
<dbReference type="InterPro" id="IPR012677">
    <property type="entry name" value="Nucleotide-bd_a/b_plait_sf"/>
</dbReference>
<dbReference type="CDD" id="cd12940">
    <property type="entry name" value="LEM_LAP2_LEMD1"/>
    <property type="match status" value="1"/>
</dbReference>
<feature type="compositionally biased region" description="Acidic residues" evidence="13">
    <location>
        <begin position="249"/>
        <end position="269"/>
    </location>
</feature>
<evidence type="ECO:0000256" key="4">
    <source>
        <dbReference type="ARBA" id="ARBA00022553"/>
    </source>
</evidence>
<evidence type="ECO:0000313" key="17">
    <source>
        <dbReference type="Proteomes" id="UP000007110"/>
    </source>
</evidence>
<reference evidence="16" key="2">
    <citation type="submission" date="2021-01" db="UniProtKB">
        <authorList>
            <consortium name="EnsemblMetazoa"/>
        </authorList>
    </citation>
    <scope>IDENTIFICATION</scope>
</reference>
<dbReference type="InterPro" id="IPR035979">
    <property type="entry name" value="RBD_domain_sf"/>
</dbReference>
<dbReference type="FunCoup" id="A0A7M7HN21">
    <property type="interactions" value="1193"/>
</dbReference>
<dbReference type="PANTHER" id="PTHR13428:SF12">
    <property type="entry name" value="INNER NUCLEAR MEMBRANE PROTEIN MAN1"/>
    <property type="match status" value="1"/>
</dbReference>
<feature type="compositionally biased region" description="Polar residues" evidence="13">
    <location>
        <begin position="430"/>
        <end position="440"/>
    </location>
</feature>
<proteinExistence type="predicted"/>
<feature type="compositionally biased region" description="Basic and acidic residues" evidence="13">
    <location>
        <begin position="143"/>
        <end position="159"/>
    </location>
</feature>
<feature type="transmembrane region" description="Helical" evidence="14">
    <location>
        <begin position="639"/>
        <end position="660"/>
    </location>
</feature>
<evidence type="ECO:0000256" key="2">
    <source>
        <dbReference type="ARBA" id="ARBA00004473"/>
    </source>
</evidence>
<dbReference type="Gene3D" id="1.10.10.1180">
    <property type="entry name" value="MAN1, winged-helix domain"/>
    <property type="match status" value="1"/>
</dbReference>
<evidence type="ECO:0000256" key="12">
    <source>
        <dbReference type="ARBA" id="ARBA00069076"/>
    </source>
</evidence>
<dbReference type="InParanoid" id="A0A7M7HN21"/>
<evidence type="ECO:0000256" key="8">
    <source>
        <dbReference type="ARBA" id="ARBA00023136"/>
    </source>
</evidence>
<dbReference type="SMART" id="SM00540">
    <property type="entry name" value="LEM"/>
    <property type="match status" value="1"/>
</dbReference>
<dbReference type="FunFam" id="1.10.720.40:FF:000001">
    <property type="entry name" value="LEM domain containing 2, isoform CRA_a"/>
    <property type="match status" value="1"/>
</dbReference>
<dbReference type="OMA" id="LFSQLKC"/>
<feature type="compositionally biased region" description="Acidic residues" evidence="13">
    <location>
        <begin position="133"/>
        <end position="142"/>
    </location>
</feature>
<dbReference type="Gene3D" id="3.30.70.330">
    <property type="match status" value="1"/>
</dbReference>
<comment type="subcellular location">
    <subcellularLocation>
        <location evidence="1">Cytoplasm</location>
        <location evidence="1">Cytoskeleton</location>
        <location evidence="1">Spindle</location>
    </subcellularLocation>
    <subcellularLocation>
        <location evidence="2">Nucleus inner membrane</location>
        <topology evidence="2">Multi-pass membrane protein</topology>
    </subcellularLocation>
</comment>
<feature type="compositionally biased region" description="Basic residues" evidence="13">
    <location>
        <begin position="213"/>
        <end position="227"/>
    </location>
</feature>
<dbReference type="SUPFAM" id="SSF54928">
    <property type="entry name" value="RNA-binding domain, RBD"/>
    <property type="match status" value="1"/>
</dbReference>
<reference evidence="17" key="1">
    <citation type="submission" date="2015-02" db="EMBL/GenBank/DDBJ databases">
        <title>Genome sequencing for Strongylocentrotus purpuratus.</title>
        <authorList>
            <person name="Murali S."/>
            <person name="Liu Y."/>
            <person name="Vee V."/>
            <person name="English A."/>
            <person name="Wang M."/>
            <person name="Skinner E."/>
            <person name="Han Y."/>
            <person name="Muzny D.M."/>
            <person name="Worley K.C."/>
            <person name="Gibbs R.A."/>
        </authorList>
    </citation>
    <scope>NUCLEOTIDE SEQUENCE</scope>
</reference>
<keyword evidence="17" id="KW-1185">Reference proteome</keyword>
<keyword evidence="5 14" id="KW-0812">Transmembrane</keyword>
<evidence type="ECO:0000256" key="11">
    <source>
        <dbReference type="ARBA" id="ARBA00063442"/>
    </source>
</evidence>
<sequence>MAARGSPLTDSQLRDELVLYGYKPGPITGTTRSLLLKKLDKLRSEKKNISGKSAPHKISTPKIFALSSDESEGEAVGNSRGTAPVSATRRRSGARAPRPAPKATKRLSLPANNSKSARKTSSRKSLAVATNNDDGEDDINDDGSEKSDSVRGHDYRNEKYLLGVHPTDTVPKSRTVKSGRRSIKEDRGEGDSNANRVNGRGEFTDSDEEVLHRRVVKTRTKSKKHPIVARTSDPFKVSKDKPKPSASANDEEDEEDDDENAEEDEDDSASDNSGKRNTYVVDSSKDRSGKEDSRRGRWNFLAPRNTSRSDRDSPSQVASNASSSRSKDNDENTSSNWTFFTSPFNSSRTSTPRKSSTSRDNTTLTYYSVNPGNSSRQDARASAAATPISGRPSLRGSALDASSSNHTSFHGQTPTPPTSSSSRREYSTPAPNENLSESYAQTPLREPPVDEAQIFATEENLVSSWRTKYCHFVSKVLVGSVCFFFILLGLMYLNVNSTVKSRHLQIADITGQDDVNFSGDELPLLMGQALHERLSEMTGDYLCGKSPVKNMTMEEAKIYLNENPELQKQKPRNNPYWVAKNMPRTLQLIISNPQWGIRLFNANKEHLTEYKYEDNVKWLESSHDYMTVFCQVKTTALRLLFWATILVISLLVLWPGFYLFRYQMHRKEQERLEVTQLVEKIIEVLANHQQACYQDKSLTPYLAIPHVRDTLIPPADRHKKQHLWQKAVQFLNVNESRVRVETQQVAGEEFAVWRWVQPSPAVAVTSFVPITDRDMNPKRAKVWQGTAFANLDSAVKASAYNYTPCLKVRNMFDPTLESGINWHMTIQDAILERCGEDSGIMHIVVDKNSREGCVYVKCLSAEKAGMAFRCLQGSWFDGKLVTVKYIKLDRYHQRFPSALGVTSLLKPSNNLRMSLQSPPSTSADLPL</sequence>
<dbReference type="GO" id="GO:0006998">
    <property type="term" value="P:nuclear envelope organization"/>
    <property type="evidence" value="ECO:0000318"/>
    <property type="project" value="GO_Central"/>
</dbReference>
<dbReference type="Proteomes" id="UP000007110">
    <property type="component" value="Unassembled WGS sequence"/>
</dbReference>
<keyword evidence="3" id="KW-0963">Cytoplasm</keyword>
<dbReference type="Gene3D" id="1.10.720.40">
    <property type="match status" value="1"/>
</dbReference>
<evidence type="ECO:0000256" key="1">
    <source>
        <dbReference type="ARBA" id="ARBA00004186"/>
    </source>
</evidence>
<dbReference type="GeneID" id="581609"/>
<protein>
    <recommendedName>
        <fullName evidence="12">LEM domain-containing protein 2</fullName>
    </recommendedName>
</protein>
<dbReference type="OrthoDB" id="118234at2759"/>
<dbReference type="GO" id="GO:0005637">
    <property type="term" value="C:nuclear inner membrane"/>
    <property type="evidence" value="ECO:0007669"/>
    <property type="project" value="UniProtKB-SubCell"/>
</dbReference>
<dbReference type="CDD" id="cd12286">
    <property type="entry name" value="RRM_Man1"/>
    <property type="match status" value="1"/>
</dbReference>
<accession>A0A7M7HN21</accession>
<keyword evidence="4" id="KW-0597">Phosphoprotein</keyword>
<name>A0A7M7HN21_STRPU</name>
<evidence type="ECO:0000256" key="5">
    <source>
        <dbReference type="ARBA" id="ARBA00022692"/>
    </source>
</evidence>
<feature type="transmembrane region" description="Helical" evidence="14">
    <location>
        <begin position="476"/>
        <end position="495"/>
    </location>
</feature>
<keyword evidence="10" id="KW-0539">Nucleus</keyword>
<feature type="region of interest" description="Disordered" evidence="13">
    <location>
        <begin position="45"/>
        <end position="440"/>
    </location>
</feature>
<dbReference type="KEGG" id="spu:581609"/>
<dbReference type="AlphaFoldDB" id="A0A7M7HN21"/>
<comment type="subunit">
    <text evidence="11">Interacts (via N-terminus) with LMNA isoform C (via C-terminus) (in vitro). Interacts (via LEM domain) with BANF1. Interacts (via C-terminus) with CHMP7. Interacts (via N-terminus) with tubulin; the interaction causes microtubule bundling and stabilization (in vitro).</text>
</comment>
<dbReference type="EnsemblMetazoa" id="XM_011675522">
    <property type="protein sequence ID" value="XP_011673824"/>
    <property type="gene ID" value="LOC581609"/>
</dbReference>
<dbReference type="FunFam" id="3.30.70.330:FF:000176">
    <property type="entry name" value="Inner nuclear membrane protein Man1"/>
    <property type="match status" value="1"/>
</dbReference>
<dbReference type="Pfam" id="PF09402">
    <property type="entry name" value="MSC"/>
    <property type="match status" value="1"/>
</dbReference>
<dbReference type="FunFam" id="1.10.10.1180:FF:000002">
    <property type="entry name" value="LEM domain-containing protein 2"/>
    <property type="match status" value="1"/>
</dbReference>
<dbReference type="InterPro" id="IPR052277">
    <property type="entry name" value="INM_ESCRT-Associated"/>
</dbReference>
<keyword evidence="9" id="KW-0206">Cytoskeleton</keyword>
<feature type="compositionally biased region" description="Polar residues" evidence="13">
    <location>
        <begin position="360"/>
        <end position="373"/>
    </location>
</feature>
<evidence type="ECO:0000313" key="16">
    <source>
        <dbReference type="EnsemblMetazoa" id="XP_011673824"/>
    </source>
</evidence>
<organism evidence="16 17">
    <name type="scientific">Strongylocentrotus purpuratus</name>
    <name type="common">Purple sea urchin</name>
    <dbReference type="NCBI Taxonomy" id="7668"/>
    <lineage>
        <taxon>Eukaryota</taxon>
        <taxon>Metazoa</taxon>
        <taxon>Echinodermata</taxon>
        <taxon>Eleutherozoa</taxon>
        <taxon>Echinozoa</taxon>
        <taxon>Echinoidea</taxon>
        <taxon>Euechinoidea</taxon>
        <taxon>Echinacea</taxon>
        <taxon>Camarodonta</taxon>
        <taxon>Echinidea</taxon>
        <taxon>Strongylocentrotidae</taxon>
        <taxon>Strongylocentrotus</taxon>
    </lineage>
</organism>
<feature type="compositionally biased region" description="Basic and acidic residues" evidence="13">
    <location>
        <begin position="283"/>
        <end position="295"/>
    </location>
</feature>
<evidence type="ECO:0000256" key="3">
    <source>
        <dbReference type="ARBA" id="ARBA00022490"/>
    </source>
</evidence>
<feature type="compositionally biased region" description="Polar residues" evidence="13">
    <location>
        <begin position="332"/>
        <end position="345"/>
    </location>
</feature>
<evidence type="ECO:0000256" key="7">
    <source>
        <dbReference type="ARBA" id="ARBA00022990"/>
    </source>
</evidence>
<evidence type="ECO:0000259" key="15">
    <source>
        <dbReference type="PROSITE" id="PS50954"/>
    </source>
</evidence>
<keyword evidence="7" id="KW-0007">Acetylation</keyword>
<feature type="compositionally biased region" description="Low complexity" evidence="13">
    <location>
        <begin position="346"/>
        <end position="359"/>
    </location>
</feature>
<keyword evidence="6 14" id="KW-1133">Transmembrane helix</keyword>
<dbReference type="PANTHER" id="PTHR13428">
    <property type="entry name" value="INNER NUCLEAR MEMBRANE PROTEIN MAN1 LEM DOMAIN CONTAINING PROTEIN"/>
    <property type="match status" value="1"/>
</dbReference>
<feature type="compositionally biased region" description="Low complexity" evidence="13">
    <location>
        <begin position="314"/>
        <end position="324"/>
    </location>
</feature>
<dbReference type="InterPro" id="IPR018996">
    <property type="entry name" value="Man1/Src1-like_C"/>
</dbReference>
<evidence type="ECO:0000256" key="13">
    <source>
        <dbReference type="SAM" id="MobiDB-lite"/>
    </source>
</evidence>
<dbReference type="Pfam" id="PF03020">
    <property type="entry name" value="LEM"/>
    <property type="match status" value="1"/>
</dbReference>
<feature type="compositionally biased region" description="Low complexity" evidence="13">
    <location>
        <begin position="374"/>
        <end position="385"/>
    </location>
</feature>
<keyword evidence="8 14" id="KW-0472">Membrane</keyword>